<evidence type="ECO:0000256" key="2">
    <source>
        <dbReference type="ARBA" id="ARBA00012438"/>
    </source>
</evidence>
<accession>A0A2V3ZVQ2</accession>
<sequence length="470" mass="53532">MKNRFQLLVSFSVLSLLLIGFFSYSVWVEKIVYNNLKKQALEDNLTIGESVFGMLEKAGVSTTEPQIFIRTVQETSDVMKLPNEGYICLVDSTGNLLAAPGFNGKKEISLTAASFSPSDRSTKLDFDEFYERDPFNGYYEYEELDYSDIIVGMKHQYTGYKLLVHQNANMIKQQAKDKSMPLFWVGLGFALVLSIMAYYIINKQVKTYQLKIYDQNLALTQINIEIKEKNNVLRKKNEQLEELANEKDGLLGIMAHDLKNPLGGMESVVDLVEKAGELNEEQEEYFSLLDQQVKSARNLIDDVLEMNKLENDTSDFQKEAFDLVQFIEKKRENFEPQANKKNIKLDCICKEESIWLTTGLNELNRIVDNLLSNAIKYSPFDKGVNIQIEKRDREIALHFVDEGKGIPAKDMSKLFRKFTKLSTRPTNDESSTGLGLYIVKVLTERIGAKIEVNSEVGVGSCFSLIIPLNQ</sequence>
<keyword evidence="10" id="KW-1185">Reference proteome</keyword>
<dbReference type="InterPro" id="IPR004358">
    <property type="entry name" value="Sig_transdc_His_kin-like_C"/>
</dbReference>
<evidence type="ECO:0000256" key="3">
    <source>
        <dbReference type="ARBA" id="ARBA00022553"/>
    </source>
</evidence>
<dbReference type="EC" id="2.7.13.3" evidence="2"/>
<evidence type="ECO:0000313" key="9">
    <source>
        <dbReference type="EMBL" id="PXX99024.1"/>
    </source>
</evidence>
<dbReference type="PRINTS" id="PR00344">
    <property type="entry name" value="BCTRLSENSOR"/>
</dbReference>
<name>A0A2V3ZVQ2_9BACT</name>
<dbReference type="PROSITE" id="PS50109">
    <property type="entry name" value="HIS_KIN"/>
    <property type="match status" value="1"/>
</dbReference>
<feature type="domain" description="Histidine kinase" evidence="8">
    <location>
        <begin position="253"/>
        <end position="470"/>
    </location>
</feature>
<dbReference type="PANTHER" id="PTHR43547:SF2">
    <property type="entry name" value="HYBRID SIGNAL TRANSDUCTION HISTIDINE KINASE C"/>
    <property type="match status" value="1"/>
</dbReference>
<dbReference type="EMBL" id="QFLI01000006">
    <property type="protein sequence ID" value="PXX99024.1"/>
    <property type="molecule type" value="Genomic_DNA"/>
</dbReference>
<keyword evidence="7" id="KW-0472">Membrane</keyword>
<dbReference type="Pfam" id="PF00512">
    <property type="entry name" value="HisKA"/>
    <property type="match status" value="1"/>
</dbReference>
<evidence type="ECO:0000259" key="8">
    <source>
        <dbReference type="PROSITE" id="PS50109"/>
    </source>
</evidence>
<keyword evidence="4" id="KW-0808">Transferase</keyword>
<organism evidence="9 10">
    <name type="scientific">Marinifilum breve</name>
    <dbReference type="NCBI Taxonomy" id="2184082"/>
    <lineage>
        <taxon>Bacteria</taxon>
        <taxon>Pseudomonadati</taxon>
        <taxon>Bacteroidota</taxon>
        <taxon>Bacteroidia</taxon>
        <taxon>Marinilabiliales</taxon>
        <taxon>Marinifilaceae</taxon>
    </lineage>
</organism>
<evidence type="ECO:0000256" key="5">
    <source>
        <dbReference type="ARBA" id="ARBA00022777"/>
    </source>
</evidence>
<dbReference type="SMART" id="SM00388">
    <property type="entry name" value="HisKA"/>
    <property type="match status" value="1"/>
</dbReference>
<dbReference type="SUPFAM" id="SSF47384">
    <property type="entry name" value="Homodimeric domain of signal transducing histidine kinase"/>
    <property type="match status" value="1"/>
</dbReference>
<feature type="transmembrane region" description="Helical" evidence="7">
    <location>
        <begin position="182"/>
        <end position="201"/>
    </location>
</feature>
<dbReference type="InterPro" id="IPR036890">
    <property type="entry name" value="HATPase_C_sf"/>
</dbReference>
<evidence type="ECO:0000256" key="6">
    <source>
        <dbReference type="SAM" id="Coils"/>
    </source>
</evidence>
<dbReference type="PANTHER" id="PTHR43547">
    <property type="entry name" value="TWO-COMPONENT HISTIDINE KINASE"/>
    <property type="match status" value="1"/>
</dbReference>
<evidence type="ECO:0000256" key="4">
    <source>
        <dbReference type="ARBA" id="ARBA00022679"/>
    </source>
</evidence>
<dbReference type="SMART" id="SM00387">
    <property type="entry name" value="HATPase_c"/>
    <property type="match status" value="1"/>
</dbReference>
<evidence type="ECO:0000256" key="1">
    <source>
        <dbReference type="ARBA" id="ARBA00000085"/>
    </source>
</evidence>
<dbReference type="CDD" id="cd00075">
    <property type="entry name" value="HATPase"/>
    <property type="match status" value="1"/>
</dbReference>
<dbReference type="Proteomes" id="UP000248079">
    <property type="component" value="Unassembled WGS sequence"/>
</dbReference>
<comment type="caution">
    <text evidence="9">The sequence shown here is derived from an EMBL/GenBank/DDBJ whole genome shotgun (WGS) entry which is preliminary data.</text>
</comment>
<dbReference type="SUPFAM" id="SSF55874">
    <property type="entry name" value="ATPase domain of HSP90 chaperone/DNA topoisomerase II/histidine kinase"/>
    <property type="match status" value="1"/>
</dbReference>
<evidence type="ECO:0000313" key="10">
    <source>
        <dbReference type="Proteomes" id="UP000248079"/>
    </source>
</evidence>
<keyword evidence="6" id="KW-0175">Coiled coil</keyword>
<dbReference type="InterPro" id="IPR003661">
    <property type="entry name" value="HisK_dim/P_dom"/>
</dbReference>
<dbReference type="OrthoDB" id="9806995at2"/>
<reference evidence="9 10" key="1">
    <citation type="submission" date="2018-05" db="EMBL/GenBank/DDBJ databases">
        <title>Marinifilum breve JC075T sp. nov., a marine bacterium isolated from Yongle Blue Hole in the South China Sea.</title>
        <authorList>
            <person name="Fu T."/>
        </authorList>
    </citation>
    <scope>NUCLEOTIDE SEQUENCE [LARGE SCALE GENOMIC DNA]</scope>
    <source>
        <strain evidence="9 10">JC075</strain>
    </source>
</reference>
<dbReference type="Gene3D" id="1.10.287.130">
    <property type="match status" value="1"/>
</dbReference>
<keyword evidence="3" id="KW-0597">Phosphoprotein</keyword>
<dbReference type="RefSeq" id="WP_110361419.1">
    <property type="nucleotide sequence ID" value="NZ_QFLI01000006.1"/>
</dbReference>
<evidence type="ECO:0000256" key="7">
    <source>
        <dbReference type="SAM" id="Phobius"/>
    </source>
</evidence>
<dbReference type="GO" id="GO:0000155">
    <property type="term" value="F:phosphorelay sensor kinase activity"/>
    <property type="evidence" value="ECO:0007669"/>
    <property type="project" value="InterPro"/>
</dbReference>
<keyword evidence="7" id="KW-1133">Transmembrane helix</keyword>
<keyword evidence="7" id="KW-0812">Transmembrane</keyword>
<keyword evidence="5" id="KW-0418">Kinase</keyword>
<dbReference type="FunFam" id="3.30.565.10:FF:000006">
    <property type="entry name" value="Sensor histidine kinase WalK"/>
    <property type="match status" value="1"/>
</dbReference>
<dbReference type="InterPro" id="IPR036097">
    <property type="entry name" value="HisK_dim/P_sf"/>
</dbReference>
<feature type="coiled-coil region" evidence="6">
    <location>
        <begin position="219"/>
        <end position="253"/>
    </location>
</feature>
<dbReference type="Gene3D" id="3.30.565.10">
    <property type="entry name" value="Histidine kinase-like ATPase, C-terminal domain"/>
    <property type="match status" value="1"/>
</dbReference>
<protein>
    <recommendedName>
        <fullName evidence="2">histidine kinase</fullName>
        <ecNumber evidence="2">2.7.13.3</ecNumber>
    </recommendedName>
</protein>
<dbReference type="InterPro" id="IPR005467">
    <property type="entry name" value="His_kinase_dom"/>
</dbReference>
<gene>
    <name evidence="9" type="ORF">DF185_14165</name>
</gene>
<comment type="catalytic activity">
    <reaction evidence="1">
        <text>ATP + protein L-histidine = ADP + protein N-phospho-L-histidine.</text>
        <dbReference type="EC" id="2.7.13.3"/>
    </reaction>
</comment>
<dbReference type="AlphaFoldDB" id="A0A2V3ZVQ2"/>
<dbReference type="InterPro" id="IPR003594">
    <property type="entry name" value="HATPase_dom"/>
</dbReference>
<dbReference type="Pfam" id="PF02518">
    <property type="entry name" value="HATPase_c"/>
    <property type="match status" value="1"/>
</dbReference>
<dbReference type="CDD" id="cd00082">
    <property type="entry name" value="HisKA"/>
    <property type="match status" value="1"/>
</dbReference>
<proteinExistence type="predicted"/>